<feature type="transmembrane region" description="Helical" evidence="9">
    <location>
        <begin position="78"/>
        <end position="108"/>
    </location>
</feature>
<feature type="transmembrane region" description="Helical" evidence="9">
    <location>
        <begin position="650"/>
        <end position="668"/>
    </location>
</feature>
<keyword evidence="3" id="KW-1003">Cell membrane</keyword>
<feature type="transmembrane region" description="Helical" evidence="9">
    <location>
        <begin position="143"/>
        <end position="160"/>
    </location>
</feature>
<reference evidence="12 13" key="1">
    <citation type="submission" date="2012-05" db="EMBL/GenBank/DDBJ databases">
        <authorList>
            <person name="Weinstock G."/>
            <person name="Sodergren E."/>
            <person name="Lobos E.A."/>
            <person name="Fulton L."/>
            <person name="Fulton R."/>
            <person name="Courtney L."/>
            <person name="Fronick C."/>
            <person name="O'Laughlin M."/>
            <person name="Godfrey J."/>
            <person name="Wilson R.M."/>
            <person name="Miner T."/>
            <person name="Farmer C."/>
            <person name="Delehaunty K."/>
            <person name="Cordes M."/>
            <person name="Minx P."/>
            <person name="Tomlinson C."/>
            <person name="Chen J."/>
            <person name="Wollam A."/>
            <person name="Pepin K.H."/>
            <person name="Bhonagiri V."/>
            <person name="Zhang X."/>
            <person name="Suruliraj S."/>
            <person name="Warren W."/>
            <person name="Mitreva M."/>
            <person name="Mardis E.R."/>
            <person name="Wilson R.K."/>
        </authorList>
    </citation>
    <scope>NUCLEOTIDE SEQUENCE [LARGE SCALE GENOMIC DNA]</scope>
    <source>
        <strain evidence="12 13">DSM 1785</strain>
    </source>
</reference>
<evidence type="ECO:0000256" key="9">
    <source>
        <dbReference type="SAM" id="Phobius"/>
    </source>
</evidence>
<evidence type="ECO:0000256" key="3">
    <source>
        <dbReference type="ARBA" id="ARBA00022475"/>
    </source>
</evidence>
<feature type="transmembrane region" description="Helical" evidence="9">
    <location>
        <begin position="6"/>
        <end position="25"/>
    </location>
</feature>
<dbReference type="EMBL" id="AMEZ01000009">
    <property type="protein sequence ID" value="EKY29402.1"/>
    <property type="molecule type" value="Genomic_DNA"/>
</dbReference>
<comment type="caution">
    <text evidence="12">The sequence shown here is derived from an EMBL/GenBank/DDBJ whole genome shotgun (WGS) entry which is preliminary data.</text>
</comment>
<dbReference type="InterPro" id="IPR001516">
    <property type="entry name" value="Proton_antipo_N"/>
</dbReference>
<dbReference type="InterPro" id="IPR001750">
    <property type="entry name" value="ND/Mrp_TM"/>
</dbReference>
<feature type="transmembrane region" description="Helical" evidence="9">
    <location>
        <begin position="313"/>
        <end position="334"/>
    </location>
</feature>
<dbReference type="GO" id="GO:0016491">
    <property type="term" value="F:oxidoreductase activity"/>
    <property type="evidence" value="ECO:0007669"/>
    <property type="project" value="UniProtKB-KW"/>
</dbReference>
<feature type="transmembrane region" description="Helical" evidence="9">
    <location>
        <begin position="393"/>
        <end position="415"/>
    </location>
</feature>
<keyword evidence="7 9" id="KW-0472">Membrane</keyword>
<dbReference type="PANTHER" id="PTHR42682:SF4">
    <property type="entry name" value="NADH-UBIQUINONE_PLASTOQUINONE"/>
    <property type="match status" value="1"/>
</dbReference>
<sequence>MSKEFINNLPIIAIMTPFILAFVLGIFKDKYLRLKKILAVSAIFISFICVLLLVKPVLVDGNNIVTWMGNWRPINGKAYGIALEIDSLGIFLGLIITGACLLSSIFSLKYMSKDNGLEKYYVLFLLLTSSMIGFVFTGDLFNMYVMLEIMTFAAIALTAFRNYKYKSVEAAFKYIVTGSLGSSLILLGTCLIYSETKTLNLAEIAVLIKMEGEITPIMIVAFSLMIVGYAVKAFMVPCHTWPADAHMAAPSSVSMILSGVMSKTGVYAIIRLVFMVFGLASNEPIGYLILAWGIITMVIGVSMALLQHDFKRLLAFHSVSQIGYIITAFGIAIIESGEIAVLAMTGGVYHMINHAIFKGLLFLIAGAILYTTGTTDLDSVSGLGKRMPFTMTMFMFGAAAISGIPLFSGFASKWMIYEAGFSGNLGIVSIIAVVVSALTLASFIKVGISAFFGPSREEHTEINEVPLSMRIPMGILALGTVVFGVFPKFIINNLITPVIKSIFNIGGYVNSALGNRYDELFSNEVIKDINFSTNGIYEPTNFLVLFIILTLGVLVFVTFKGENSGKEIDEFKNNNFDMSIFKKYREIAKDGTNYSKAPFTEGCKYDIYVGGEKGEDVKIQSNDLFWAMKHQLKGYFNSIRQAHNGSVNEYSLWIVATLVVVIVVTFIVL</sequence>
<evidence type="ECO:0000313" key="13">
    <source>
        <dbReference type="Proteomes" id="UP000010420"/>
    </source>
</evidence>
<keyword evidence="5 9" id="KW-1133">Transmembrane helix</keyword>
<dbReference type="eggNOG" id="COG0651">
    <property type="taxonomic scope" value="Bacteria"/>
</dbReference>
<feature type="transmembrane region" description="Helical" evidence="9">
    <location>
        <begin position="37"/>
        <end position="58"/>
    </location>
</feature>
<dbReference type="Pfam" id="PF00662">
    <property type="entry name" value="Proton_antipo_N"/>
    <property type="match status" value="1"/>
</dbReference>
<dbReference type="RefSeq" id="WP_005210182.1">
    <property type="nucleotide sequence ID" value="NZ_KB291603.1"/>
</dbReference>
<feature type="transmembrane region" description="Helical" evidence="9">
    <location>
        <begin position="214"/>
        <end position="235"/>
    </location>
</feature>
<keyword evidence="13" id="KW-1185">Reference proteome</keyword>
<comment type="similarity">
    <text evidence="2">Belongs to the CPA3 antiporters (TC 2.A.63) subunit A family.</text>
</comment>
<evidence type="ECO:0000256" key="4">
    <source>
        <dbReference type="ARBA" id="ARBA00022692"/>
    </source>
</evidence>
<feature type="transmembrane region" description="Helical" evidence="9">
    <location>
        <begin position="542"/>
        <end position="559"/>
    </location>
</feature>
<gene>
    <name evidence="12" type="ORF">HMPREF0216_00263</name>
</gene>
<comment type="subcellular location">
    <subcellularLocation>
        <location evidence="1">Cell membrane</location>
        <topology evidence="1">Multi-pass membrane protein</topology>
    </subcellularLocation>
    <subcellularLocation>
        <location evidence="8">Membrane</location>
        <topology evidence="8">Multi-pass membrane protein</topology>
    </subcellularLocation>
</comment>
<evidence type="ECO:0000256" key="7">
    <source>
        <dbReference type="ARBA" id="ARBA00023136"/>
    </source>
</evidence>
<keyword evidence="4 8" id="KW-0812">Transmembrane</keyword>
<dbReference type="PATRIC" id="fig|545697.3.peg.259"/>
<protein>
    <submittedName>
        <fullName evidence="12">Proton-translocating NADH-quinone oxidoreductase, chain</fullName>
    </submittedName>
</protein>
<dbReference type="HOGENOM" id="CLU_007100_9_5_9"/>
<feature type="transmembrane region" description="Helical" evidence="9">
    <location>
        <begin position="256"/>
        <end position="279"/>
    </location>
</feature>
<feature type="transmembrane region" description="Helical" evidence="9">
    <location>
        <begin position="354"/>
        <end position="372"/>
    </location>
</feature>
<evidence type="ECO:0000259" key="11">
    <source>
        <dbReference type="Pfam" id="PF00662"/>
    </source>
</evidence>
<evidence type="ECO:0000256" key="5">
    <source>
        <dbReference type="ARBA" id="ARBA00022989"/>
    </source>
</evidence>
<accession>L1QPA8</accession>
<dbReference type="Proteomes" id="UP000010420">
    <property type="component" value="Unassembled WGS sequence"/>
</dbReference>
<evidence type="ECO:0000256" key="8">
    <source>
        <dbReference type="RuleBase" id="RU000320"/>
    </source>
</evidence>
<proteinExistence type="inferred from homology"/>
<dbReference type="PANTHER" id="PTHR42682">
    <property type="entry name" value="HYDROGENASE-4 COMPONENT F"/>
    <property type="match status" value="1"/>
</dbReference>
<dbReference type="PRINTS" id="PR01434">
    <property type="entry name" value="NADHDHGNASE5"/>
</dbReference>
<dbReference type="AlphaFoldDB" id="L1QPA8"/>
<evidence type="ECO:0000256" key="2">
    <source>
        <dbReference type="ARBA" id="ARBA00008483"/>
    </source>
</evidence>
<evidence type="ECO:0000259" key="10">
    <source>
        <dbReference type="Pfam" id="PF00361"/>
    </source>
</evidence>
<feature type="transmembrane region" description="Helical" evidence="9">
    <location>
        <begin position="120"/>
        <end position="137"/>
    </location>
</feature>
<evidence type="ECO:0000256" key="6">
    <source>
        <dbReference type="ARBA" id="ARBA00023002"/>
    </source>
</evidence>
<feature type="domain" description="NADH:quinone oxidoreductase/Mrp antiporter transmembrane" evidence="10">
    <location>
        <begin position="138"/>
        <end position="439"/>
    </location>
</feature>
<dbReference type="STRING" id="545697.HMPREF0216_00263"/>
<evidence type="ECO:0000256" key="1">
    <source>
        <dbReference type="ARBA" id="ARBA00004651"/>
    </source>
</evidence>
<dbReference type="OrthoDB" id="9807568at2"/>
<keyword evidence="6" id="KW-0560">Oxidoreductase</keyword>
<feature type="domain" description="NADH-Ubiquinone oxidoreductase (complex I) chain 5 N-terminal" evidence="11">
    <location>
        <begin position="71"/>
        <end position="121"/>
    </location>
</feature>
<name>L1QPA8_9CLOT</name>
<organism evidence="12 13">
    <name type="scientific">Clostridium celatum DSM 1785</name>
    <dbReference type="NCBI Taxonomy" id="545697"/>
    <lineage>
        <taxon>Bacteria</taxon>
        <taxon>Bacillati</taxon>
        <taxon>Bacillota</taxon>
        <taxon>Clostridia</taxon>
        <taxon>Eubacteriales</taxon>
        <taxon>Clostridiaceae</taxon>
        <taxon>Clostridium</taxon>
    </lineage>
</organism>
<evidence type="ECO:0000313" key="12">
    <source>
        <dbReference type="EMBL" id="EKY29402.1"/>
    </source>
</evidence>
<feature type="transmembrane region" description="Helical" evidence="9">
    <location>
        <begin position="172"/>
        <end position="194"/>
    </location>
</feature>
<dbReference type="Pfam" id="PF00361">
    <property type="entry name" value="Proton_antipo_M"/>
    <property type="match status" value="1"/>
</dbReference>
<feature type="transmembrane region" description="Helical" evidence="9">
    <location>
        <begin position="473"/>
        <end position="491"/>
    </location>
</feature>
<feature type="transmembrane region" description="Helical" evidence="9">
    <location>
        <begin position="285"/>
        <end position="306"/>
    </location>
</feature>
<dbReference type="GO" id="GO:0005886">
    <property type="term" value="C:plasma membrane"/>
    <property type="evidence" value="ECO:0007669"/>
    <property type="project" value="UniProtKB-SubCell"/>
</dbReference>
<dbReference type="InterPro" id="IPR052175">
    <property type="entry name" value="ComplexI-like_HydComp"/>
</dbReference>
<feature type="transmembrane region" description="Helical" evidence="9">
    <location>
        <begin position="427"/>
        <end position="452"/>
    </location>
</feature>